<reference evidence="3 4" key="1">
    <citation type="journal article" date="2019" name="Nat. Plants">
        <title>Genome sequencing of Musa balbisiana reveals subgenome evolution and function divergence in polyploid bananas.</title>
        <authorList>
            <person name="Yao X."/>
        </authorList>
    </citation>
    <scope>NUCLEOTIDE SEQUENCE [LARGE SCALE GENOMIC DNA]</scope>
    <source>
        <strain evidence="4">cv. DH-PKW</strain>
        <tissue evidence="3">Leaves</tissue>
    </source>
</reference>
<comment type="caution">
    <text evidence="3">The sequence shown here is derived from an EMBL/GenBank/DDBJ whole genome shotgun (WGS) entry which is preliminary data.</text>
</comment>
<gene>
    <name evidence="3" type="ORF">C4D60_Mb03t15980</name>
</gene>
<dbReference type="GO" id="GO:0005634">
    <property type="term" value="C:nucleus"/>
    <property type="evidence" value="ECO:0007669"/>
    <property type="project" value="TreeGrafter"/>
</dbReference>
<evidence type="ECO:0000313" key="4">
    <source>
        <dbReference type="Proteomes" id="UP000317650"/>
    </source>
</evidence>
<dbReference type="AlphaFoldDB" id="A0A4S8JAB0"/>
<dbReference type="GO" id="GO:0007095">
    <property type="term" value="P:mitotic G2 DNA damage checkpoint signaling"/>
    <property type="evidence" value="ECO:0007669"/>
    <property type="project" value="TreeGrafter"/>
</dbReference>
<dbReference type="PANTHER" id="PTHR15863:SF2">
    <property type="entry name" value="MRN COMPLEX-INTERACTING PROTEIN"/>
    <property type="match status" value="1"/>
</dbReference>
<dbReference type="InterPro" id="IPR049472">
    <property type="entry name" value="MRNIP_N"/>
</dbReference>
<keyword evidence="4" id="KW-1185">Reference proteome</keyword>
<dbReference type="STRING" id="52838.A0A4S8JAB0"/>
<feature type="region of interest" description="Disordered" evidence="1">
    <location>
        <begin position="232"/>
        <end position="286"/>
    </location>
</feature>
<dbReference type="Proteomes" id="UP000317650">
    <property type="component" value="Chromosome 3"/>
</dbReference>
<feature type="domain" description="MRN complex-interacting protein N-terminal" evidence="2">
    <location>
        <begin position="42"/>
        <end position="90"/>
    </location>
</feature>
<evidence type="ECO:0000313" key="3">
    <source>
        <dbReference type="EMBL" id="THU58591.1"/>
    </source>
</evidence>
<evidence type="ECO:0000259" key="2">
    <source>
        <dbReference type="Pfam" id="PF15749"/>
    </source>
</evidence>
<name>A0A4S8JAB0_MUSBA</name>
<dbReference type="EMBL" id="PYDT01000006">
    <property type="protein sequence ID" value="THU58591.1"/>
    <property type="molecule type" value="Genomic_DNA"/>
</dbReference>
<organism evidence="3 4">
    <name type="scientific">Musa balbisiana</name>
    <name type="common">Banana</name>
    <dbReference type="NCBI Taxonomy" id="52838"/>
    <lineage>
        <taxon>Eukaryota</taxon>
        <taxon>Viridiplantae</taxon>
        <taxon>Streptophyta</taxon>
        <taxon>Embryophyta</taxon>
        <taxon>Tracheophyta</taxon>
        <taxon>Spermatophyta</taxon>
        <taxon>Magnoliopsida</taxon>
        <taxon>Liliopsida</taxon>
        <taxon>Zingiberales</taxon>
        <taxon>Musaceae</taxon>
        <taxon>Musa</taxon>
    </lineage>
</organism>
<proteinExistence type="predicted"/>
<feature type="region of interest" description="Disordered" evidence="1">
    <location>
        <begin position="91"/>
        <end position="111"/>
    </location>
</feature>
<evidence type="ECO:0000256" key="1">
    <source>
        <dbReference type="SAM" id="MobiDB-lite"/>
    </source>
</evidence>
<accession>A0A4S8JAB0</accession>
<feature type="compositionally biased region" description="Acidic residues" evidence="1">
    <location>
        <begin position="232"/>
        <end position="244"/>
    </location>
</feature>
<dbReference type="Pfam" id="PF15749">
    <property type="entry name" value="MRNIP"/>
    <property type="match status" value="1"/>
</dbReference>
<sequence>MLPVLHDAGRRVRALLLFSLSSHCTCLCSDHWIVLCRRRSEQVKQQKKSGNKWVCSVCNQRQSVRRIHARGHVASDLRSFVQAFNMARADIGPHGSDPVPPRSDGPRALSAAPDAWEAVAHGSPFSTAKKRTDWSKYLDPTHEETDDDDAKGGGEQRVVPLESVLVTKLPPEKSRRSSIPNCTRRAQLSAAGTDNCFGYKPSLAKRKRLQAALEGKEASDLSIAILEFIEEGGSDSSDPTDAESTEMGGGKVAAALQGKTGSSTSSEYLEEGDIQRLSPRGGGQPDFTRKWLLVEEEVHPDFQ</sequence>
<dbReference type="InterPro" id="IPR032739">
    <property type="entry name" value="MRNIP"/>
</dbReference>
<dbReference type="PANTHER" id="PTHR15863">
    <property type="entry name" value="MRN COMPLEX-INTERACTING PROTEIN"/>
    <property type="match status" value="1"/>
</dbReference>
<protein>
    <recommendedName>
        <fullName evidence="2">MRN complex-interacting protein N-terminal domain-containing protein</fullName>
    </recommendedName>
</protein>
<dbReference type="GO" id="GO:0003682">
    <property type="term" value="F:chromatin binding"/>
    <property type="evidence" value="ECO:0007669"/>
    <property type="project" value="TreeGrafter"/>
</dbReference>